<sequence>MVVLMGSSVFAQKIDTSKISIKPKAKVVSRVPQIKANIQPYKPNTIGYNSSSTTLSSPTLTKRGKVLTVLKVYPNPVNEQINISLRLDRETTLSIKITDLLSNDVVTLANERTPAGEQTKTYTIPNKLNPGIYFLRILANGESIVKKISVL</sequence>
<protein>
    <submittedName>
        <fullName evidence="2">T9SS type A sorting domain-containing protein</fullName>
    </submittedName>
</protein>
<dbReference type="EMBL" id="WNXD01000002">
    <property type="protein sequence ID" value="MBB2147194.1"/>
    <property type="molecule type" value="Genomic_DNA"/>
</dbReference>
<evidence type="ECO:0000313" key="3">
    <source>
        <dbReference type="Proteomes" id="UP000601055"/>
    </source>
</evidence>
<accession>A0A923IXI1</accession>
<comment type="caution">
    <text evidence="2">The sequence shown here is derived from an EMBL/GenBank/DDBJ whole genome shotgun (WGS) entry which is preliminary data.</text>
</comment>
<dbReference type="Pfam" id="PF18962">
    <property type="entry name" value="Por_Secre_tail"/>
    <property type="match status" value="1"/>
</dbReference>
<keyword evidence="3" id="KW-1185">Reference proteome</keyword>
<name>A0A923IXI1_9SPHI</name>
<dbReference type="Proteomes" id="UP000601055">
    <property type="component" value="Unassembled WGS sequence"/>
</dbReference>
<evidence type="ECO:0000259" key="1">
    <source>
        <dbReference type="Pfam" id="PF18962"/>
    </source>
</evidence>
<proteinExistence type="predicted"/>
<dbReference type="NCBIfam" id="TIGR04183">
    <property type="entry name" value="Por_Secre_tail"/>
    <property type="match status" value="1"/>
</dbReference>
<evidence type="ECO:0000313" key="2">
    <source>
        <dbReference type="EMBL" id="MBB2147194.1"/>
    </source>
</evidence>
<dbReference type="AlphaFoldDB" id="A0A923IXI1"/>
<feature type="domain" description="Secretion system C-terminal sorting" evidence="1">
    <location>
        <begin position="72"/>
        <end position="150"/>
    </location>
</feature>
<dbReference type="RefSeq" id="WP_182923812.1">
    <property type="nucleotide sequence ID" value="NZ_WNXD01000002.1"/>
</dbReference>
<dbReference type="InterPro" id="IPR026444">
    <property type="entry name" value="Secre_tail"/>
</dbReference>
<organism evidence="2 3">
    <name type="scientific">Pedobacter planticolens</name>
    <dbReference type="NCBI Taxonomy" id="2679964"/>
    <lineage>
        <taxon>Bacteria</taxon>
        <taxon>Pseudomonadati</taxon>
        <taxon>Bacteroidota</taxon>
        <taxon>Sphingobacteriia</taxon>
        <taxon>Sphingobacteriales</taxon>
        <taxon>Sphingobacteriaceae</taxon>
        <taxon>Pedobacter</taxon>
    </lineage>
</organism>
<reference evidence="2" key="1">
    <citation type="submission" date="2019-11" db="EMBL/GenBank/DDBJ databases">
        <title>Description of Pedobacter sp. LMG 31464T.</title>
        <authorList>
            <person name="Carlier A."/>
            <person name="Qi S."/>
            <person name="Vandamme P."/>
        </authorList>
    </citation>
    <scope>NUCLEOTIDE SEQUENCE</scope>
    <source>
        <strain evidence="2">LMG 31464</strain>
    </source>
</reference>
<gene>
    <name evidence="2" type="ORF">GM921_16965</name>
</gene>